<keyword evidence="2" id="KW-1185">Reference proteome</keyword>
<evidence type="ECO:0000313" key="2">
    <source>
        <dbReference type="Proteomes" id="UP001642464"/>
    </source>
</evidence>
<accession>A0ABP0JEK2</accession>
<dbReference type="Proteomes" id="UP001642464">
    <property type="component" value="Unassembled WGS sequence"/>
</dbReference>
<name>A0ABP0JEK2_9DINO</name>
<comment type="caution">
    <text evidence="1">The sequence shown here is derived from an EMBL/GenBank/DDBJ whole genome shotgun (WGS) entry which is preliminary data.</text>
</comment>
<sequence>VSGRSTSQSSDQARRPGTRFLKQSSWELGIWRRSCGHGCWRKSRWCSTRSGRTRTRA</sequence>
<feature type="non-terminal residue" evidence="1">
    <location>
        <position position="57"/>
    </location>
</feature>
<proteinExistence type="predicted"/>
<gene>
    <name evidence="1" type="ORF">SCF082_LOCUS11646</name>
</gene>
<dbReference type="EMBL" id="CAXAMM010006925">
    <property type="protein sequence ID" value="CAK9012767.1"/>
    <property type="molecule type" value="Genomic_DNA"/>
</dbReference>
<feature type="non-terminal residue" evidence="1">
    <location>
        <position position="1"/>
    </location>
</feature>
<organism evidence="1 2">
    <name type="scientific">Durusdinium trenchii</name>
    <dbReference type="NCBI Taxonomy" id="1381693"/>
    <lineage>
        <taxon>Eukaryota</taxon>
        <taxon>Sar</taxon>
        <taxon>Alveolata</taxon>
        <taxon>Dinophyceae</taxon>
        <taxon>Suessiales</taxon>
        <taxon>Symbiodiniaceae</taxon>
        <taxon>Durusdinium</taxon>
    </lineage>
</organism>
<reference evidence="1 2" key="1">
    <citation type="submission" date="2024-02" db="EMBL/GenBank/DDBJ databases">
        <authorList>
            <person name="Chen Y."/>
            <person name="Shah S."/>
            <person name="Dougan E. K."/>
            <person name="Thang M."/>
            <person name="Chan C."/>
        </authorList>
    </citation>
    <scope>NUCLEOTIDE SEQUENCE [LARGE SCALE GENOMIC DNA]</scope>
</reference>
<evidence type="ECO:0000313" key="1">
    <source>
        <dbReference type="EMBL" id="CAK9012767.1"/>
    </source>
</evidence>
<protein>
    <submittedName>
        <fullName evidence="1">Uncharacterized protein</fullName>
    </submittedName>
</protein>